<evidence type="ECO:0000256" key="3">
    <source>
        <dbReference type="ARBA" id="ARBA00022475"/>
    </source>
</evidence>
<dbReference type="GO" id="GO:0012505">
    <property type="term" value="C:endomembrane system"/>
    <property type="evidence" value="ECO:0007669"/>
    <property type="project" value="UniProtKB-SubCell"/>
</dbReference>
<gene>
    <name evidence="6" type="ORF">G6N76_08255</name>
</gene>
<dbReference type="AlphaFoldDB" id="A0A6M1SA94"/>
<proteinExistence type="predicted"/>
<dbReference type="Gene3D" id="3.40.190.10">
    <property type="entry name" value="Periplasmic binding protein-like II"/>
    <property type="match status" value="2"/>
</dbReference>
<dbReference type="CDD" id="cd13553">
    <property type="entry name" value="PBP2_NrtA_CpmA_like"/>
    <property type="match status" value="1"/>
</dbReference>
<evidence type="ECO:0000313" key="7">
    <source>
        <dbReference type="Proteomes" id="UP000477849"/>
    </source>
</evidence>
<keyword evidence="5" id="KW-0472">Membrane</keyword>
<keyword evidence="4" id="KW-0997">Cell inner membrane</keyword>
<dbReference type="InterPro" id="IPR044527">
    <property type="entry name" value="NrtA/CpmA_ABC-bd_dom"/>
</dbReference>
<dbReference type="PANTHER" id="PTHR30024">
    <property type="entry name" value="ALIPHATIC SULFONATES-BINDING PROTEIN-RELATED"/>
    <property type="match status" value="1"/>
</dbReference>
<keyword evidence="3" id="KW-1003">Cell membrane</keyword>
<organism evidence="6 7">
    <name type="scientific">Rhizobium daejeonense</name>
    <dbReference type="NCBI Taxonomy" id="240521"/>
    <lineage>
        <taxon>Bacteria</taxon>
        <taxon>Pseudomonadati</taxon>
        <taxon>Pseudomonadota</taxon>
        <taxon>Alphaproteobacteria</taxon>
        <taxon>Hyphomicrobiales</taxon>
        <taxon>Rhizobiaceae</taxon>
        <taxon>Rhizobium/Agrobacterium group</taxon>
        <taxon>Rhizobium</taxon>
    </lineage>
</organism>
<dbReference type="RefSeq" id="WP_163903755.1">
    <property type="nucleotide sequence ID" value="NZ_CP048427.1"/>
</dbReference>
<evidence type="ECO:0000256" key="5">
    <source>
        <dbReference type="ARBA" id="ARBA00023136"/>
    </source>
</evidence>
<protein>
    <submittedName>
        <fullName evidence="6">ABC transporter substrate-binding protein</fullName>
    </submittedName>
</protein>
<evidence type="ECO:0000313" key="6">
    <source>
        <dbReference type="EMBL" id="NGO63666.1"/>
    </source>
</evidence>
<sequence>MPNRPEIVLGFLPLLDSAILIAALEKGFAGDEGLKLTLVRENSWEAIREAVGAGRFHGAHMPAPMPIACNLALVPMEVPLVAPMALGLGGNAITVSVSLYRRMLEAGMMQDLEPRRAGDALKTVVDGRRQTNRPRLRFAVAHRLSCCLYELKYWLAACGIDPVVDVEIVALPAGLIGDALEQGNLDGCCLAEPWNSRFVGRDQGRIVTLKSALWASSPGKVLGMSQRWSEGNRRELEGLLRALYRAAQWCANTENIEELAGILAAPQYLALGGELLLPALTGLLPVAPDKSIEVGDVLLFEGRAATFPWQSHALWFYSQMVRWADCRHTPLSMAVARDSYRPDIYRQALKPVFAPLPGANLKVEGALASPQYVGVSRGRLVLGPDGFFDGKTFDPDRFEDYLVAQAAG</sequence>
<evidence type="ECO:0000256" key="4">
    <source>
        <dbReference type="ARBA" id="ARBA00022519"/>
    </source>
</evidence>
<evidence type="ECO:0000256" key="2">
    <source>
        <dbReference type="ARBA" id="ARBA00022448"/>
    </source>
</evidence>
<evidence type="ECO:0000256" key="1">
    <source>
        <dbReference type="ARBA" id="ARBA00004308"/>
    </source>
</evidence>
<comment type="caution">
    <text evidence="6">The sequence shown here is derived from an EMBL/GenBank/DDBJ whole genome shotgun (WGS) entry which is preliminary data.</text>
</comment>
<keyword evidence="2" id="KW-0813">Transport</keyword>
<dbReference type="PANTHER" id="PTHR30024:SF43">
    <property type="entry name" value="BLL4572 PROTEIN"/>
    <property type="match status" value="1"/>
</dbReference>
<dbReference type="Pfam" id="PF13379">
    <property type="entry name" value="NMT1_2"/>
    <property type="match status" value="1"/>
</dbReference>
<keyword evidence="7" id="KW-1185">Reference proteome</keyword>
<dbReference type="Proteomes" id="UP000477849">
    <property type="component" value="Unassembled WGS sequence"/>
</dbReference>
<comment type="subcellular location">
    <subcellularLocation>
        <location evidence="1">Endomembrane system</location>
    </subcellularLocation>
</comment>
<dbReference type="SUPFAM" id="SSF53850">
    <property type="entry name" value="Periplasmic binding protein-like II"/>
    <property type="match status" value="1"/>
</dbReference>
<reference evidence="6 7" key="1">
    <citation type="submission" date="2020-02" db="EMBL/GenBank/DDBJ databases">
        <title>Genome sequence of the type strain CCBAU10050 of Rhizobium daejeonense.</title>
        <authorList>
            <person name="Gao J."/>
            <person name="Sun J."/>
        </authorList>
    </citation>
    <scope>NUCLEOTIDE SEQUENCE [LARGE SCALE GENOMIC DNA]</scope>
    <source>
        <strain evidence="6 7">CCBAU10050</strain>
    </source>
</reference>
<dbReference type="EMBL" id="JAAKZH010000002">
    <property type="protein sequence ID" value="NGO63666.1"/>
    <property type="molecule type" value="Genomic_DNA"/>
</dbReference>
<accession>A0A6M1SA94</accession>
<name>A0A6M1SA94_9HYPH</name>